<gene>
    <name evidence="7" type="ORF">DSOUD_0521</name>
</gene>
<dbReference type="EMBL" id="CP010802">
    <property type="protein sequence ID" value="ALC15312.1"/>
    <property type="molecule type" value="Genomic_DNA"/>
</dbReference>
<dbReference type="SUPFAM" id="SSF55729">
    <property type="entry name" value="Acyl-CoA N-acyltransferases (Nat)"/>
    <property type="match status" value="1"/>
</dbReference>
<comment type="catalytic activity">
    <reaction evidence="5">
        <text>glycyl-tRNA(Gly) + acetyl-CoA = N-acetylglycyl-tRNA(Gly) + CoA + H(+)</text>
        <dbReference type="Rhea" id="RHEA:81867"/>
        <dbReference type="Rhea" id="RHEA-COMP:9683"/>
        <dbReference type="Rhea" id="RHEA-COMP:19766"/>
        <dbReference type="ChEBI" id="CHEBI:15378"/>
        <dbReference type="ChEBI" id="CHEBI:57287"/>
        <dbReference type="ChEBI" id="CHEBI:57288"/>
        <dbReference type="ChEBI" id="CHEBI:78522"/>
        <dbReference type="ChEBI" id="CHEBI:232036"/>
    </reaction>
</comment>
<sequence>MLRIEDLGKDHDRKHFDCGEPALNTFLQTLARQQQEKGISKTFVLVDTAQPKIILGFFSLTACEVVAEDLPPALAKKYPARAPGAKLARLAIDRSRQRRGYGQILMIEAMKKALLVADNIGIIGFFVDAKGHAARVYYEQFGFISFRERPLEMFLPLATLRQVIEAAS</sequence>
<protein>
    <submittedName>
        <fullName evidence="7">GCN5 family N-acetyltransferase</fullName>
    </submittedName>
</protein>
<evidence type="ECO:0000256" key="5">
    <source>
        <dbReference type="ARBA" id="ARBA00049880"/>
    </source>
</evidence>
<name>A0A0M4DF55_9BACT</name>
<dbReference type="KEGG" id="des:DSOUD_0521"/>
<reference evidence="7 8" key="1">
    <citation type="submission" date="2015-07" db="EMBL/GenBank/DDBJ databases">
        <title>Isolation and Genomic Characterization of a Novel Halophilic Metal-Reducing Deltaproteobacterium from the Deep Subsurface.</title>
        <authorList>
            <person name="Badalamenti J.P."/>
            <person name="Summers Z.M."/>
            <person name="Gralnick J.A."/>
            <person name="Bond D.R."/>
        </authorList>
    </citation>
    <scope>NUCLEOTIDE SEQUENCE [LARGE SCALE GENOMIC DNA]</scope>
    <source>
        <strain evidence="7 8">WTL</strain>
    </source>
</reference>
<dbReference type="OrthoDB" id="9799147at2"/>
<dbReference type="Gene3D" id="3.40.630.30">
    <property type="match status" value="1"/>
</dbReference>
<evidence type="ECO:0000313" key="8">
    <source>
        <dbReference type="Proteomes" id="UP000057158"/>
    </source>
</evidence>
<evidence type="ECO:0000256" key="2">
    <source>
        <dbReference type="ARBA" id="ARBA00022649"/>
    </source>
</evidence>
<evidence type="ECO:0000256" key="3">
    <source>
        <dbReference type="ARBA" id="ARBA00022679"/>
    </source>
</evidence>
<dbReference type="STRING" id="1603606.DSOUD_0521"/>
<proteinExistence type="predicted"/>
<keyword evidence="1" id="KW-0678">Repressor</keyword>
<dbReference type="CDD" id="cd04301">
    <property type="entry name" value="NAT_SF"/>
    <property type="match status" value="1"/>
</dbReference>
<dbReference type="RefSeq" id="WP_053549535.1">
    <property type="nucleotide sequence ID" value="NZ_CP010802.1"/>
</dbReference>
<dbReference type="Pfam" id="PF13508">
    <property type="entry name" value="Acetyltransf_7"/>
    <property type="match status" value="1"/>
</dbReference>
<accession>A0A0M4DF55</accession>
<keyword evidence="8" id="KW-1185">Reference proteome</keyword>
<evidence type="ECO:0000256" key="4">
    <source>
        <dbReference type="ARBA" id="ARBA00023315"/>
    </source>
</evidence>
<evidence type="ECO:0000313" key="7">
    <source>
        <dbReference type="EMBL" id="ALC15312.1"/>
    </source>
</evidence>
<keyword evidence="3 7" id="KW-0808">Transferase</keyword>
<dbReference type="PANTHER" id="PTHR36449:SF1">
    <property type="entry name" value="ACETYLTRANSFERASE"/>
    <property type="match status" value="1"/>
</dbReference>
<evidence type="ECO:0000259" key="6">
    <source>
        <dbReference type="Pfam" id="PF13508"/>
    </source>
</evidence>
<dbReference type="Proteomes" id="UP000057158">
    <property type="component" value="Chromosome"/>
</dbReference>
<dbReference type="PANTHER" id="PTHR36449">
    <property type="entry name" value="ACETYLTRANSFERASE-RELATED"/>
    <property type="match status" value="1"/>
</dbReference>
<dbReference type="PATRIC" id="fig|1603606.3.peg.564"/>
<keyword evidence="2" id="KW-1277">Toxin-antitoxin system</keyword>
<feature type="domain" description="N-acetyltransferase" evidence="6">
    <location>
        <begin position="81"/>
        <end position="144"/>
    </location>
</feature>
<dbReference type="InterPro" id="IPR000182">
    <property type="entry name" value="GNAT_dom"/>
</dbReference>
<organism evidence="7 8">
    <name type="scientific">Desulfuromonas soudanensis</name>
    <dbReference type="NCBI Taxonomy" id="1603606"/>
    <lineage>
        <taxon>Bacteria</taxon>
        <taxon>Pseudomonadati</taxon>
        <taxon>Thermodesulfobacteriota</taxon>
        <taxon>Desulfuromonadia</taxon>
        <taxon>Desulfuromonadales</taxon>
        <taxon>Desulfuromonadaceae</taxon>
        <taxon>Desulfuromonas</taxon>
    </lineage>
</organism>
<dbReference type="GO" id="GO:0016747">
    <property type="term" value="F:acyltransferase activity, transferring groups other than amino-acyl groups"/>
    <property type="evidence" value="ECO:0007669"/>
    <property type="project" value="InterPro"/>
</dbReference>
<dbReference type="AlphaFoldDB" id="A0A0M4DF55"/>
<evidence type="ECO:0000256" key="1">
    <source>
        <dbReference type="ARBA" id="ARBA00022491"/>
    </source>
</evidence>
<keyword evidence="4" id="KW-0012">Acyltransferase</keyword>
<dbReference type="InterPro" id="IPR016181">
    <property type="entry name" value="Acyl_CoA_acyltransferase"/>
</dbReference>